<accession>A0A4Q0NZX9</accession>
<feature type="chain" id="PRO_5020797476" evidence="2">
    <location>
        <begin position="21"/>
        <end position="145"/>
    </location>
</feature>
<dbReference type="PANTHER" id="PTHR15337:SF11">
    <property type="entry name" value="THIOREDOXIN DOMAIN-CONTAINING PROTEIN"/>
    <property type="match status" value="1"/>
</dbReference>
<evidence type="ECO:0000313" key="4">
    <source>
        <dbReference type="EMBL" id="RXG18038.1"/>
    </source>
</evidence>
<feature type="domain" description="Thioredoxin" evidence="3">
    <location>
        <begin position="9"/>
        <end position="145"/>
    </location>
</feature>
<gene>
    <name evidence="4" type="ORF">DSM04_101226</name>
</gene>
<dbReference type="AlphaFoldDB" id="A0A4Q0NZX9"/>
<dbReference type="SUPFAM" id="SSF52833">
    <property type="entry name" value="Thioredoxin-like"/>
    <property type="match status" value="1"/>
</dbReference>
<evidence type="ECO:0000259" key="3">
    <source>
        <dbReference type="PROSITE" id="PS51352"/>
    </source>
</evidence>
<evidence type="ECO:0000256" key="1">
    <source>
        <dbReference type="ARBA" id="ARBA00022729"/>
    </source>
</evidence>
<dbReference type="InterPro" id="IPR051099">
    <property type="entry name" value="AGR/TXD"/>
</dbReference>
<evidence type="ECO:0000313" key="5">
    <source>
        <dbReference type="Proteomes" id="UP000289821"/>
    </source>
</evidence>
<reference evidence="4 5" key="1">
    <citation type="submission" date="2018-07" db="EMBL/GenBank/DDBJ databases">
        <title>Leeuwenhoekiella genomics.</title>
        <authorList>
            <person name="Tahon G."/>
            <person name="Willems A."/>
        </authorList>
    </citation>
    <scope>NUCLEOTIDE SEQUENCE [LARGE SCALE GENOMIC DNA]</scope>
    <source>
        <strain evidence="4 5">R-50232</strain>
    </source>
</reference>
<dbReference type="EMBL" id="QOVI01000001">
    <property type="protein sequence ID" value="RXG18038.1"/>
    <property type="molecule type" value="Genomic_DNA"/>
</dbReference>
<dbReference type="PROSITE" id="PS51352">
    <property type="entry name" value="THIOREDOXIN_2"/>
    <property type="match status" value="1"/>
</dbReference>
<keyword evidence="5" id="KW-1185">Reference proteome</keyword>
<sequence length="145" mass="16455">MRKLILSFILLLASFQIASAQEWTTDINKAKQVAAKEHKPIILVFQGSDWCAPCIKLDKEIWQADSFKTYAKTHYVMLQADFPRKKKNALPADLQAANNKLAEKYNPNGYFPFVVVLDEKGNVLGKTGYEKTTPEAYIKNLNAFL</sequence>
<feature type="signal peptide" evidence="2">
    <location>
        <begin position="1"/>
        <end position="20"/>
    </location>
</feature>
<keyword evidence="1 2" id="KW-0732">Signal</keyword>
<dbReference type="InterPro" id="IPR036249">
    <property type="entry name" value="Thioredoxin-like_sf"/>
</dbReference>
<dbReference type="Pfam" id="PF13899">
    <property type="entry name" value="Thioredoxin_7"/>
    <property type="match status" value="1"/>
</dbReference>
<dbReference type="Gene3D" id="3.40.30.10">
    <property type="entry name" value="Glutaredoxin"/>
    <property type="match status" value="1"/>
</dbReference>
<dbReference type="Proteomes" id="UP000289821">
    <property type="component" value="Unassembled WGS sequence"/>
</dbReference>
<dbReference type="OrthoDB" id="981626at2"/>
<dbReference type="RefSeq" id="WP_128759627.1">
    <property type="nucleotide sequence ID" value="NZ_QOVI01000001.1"/>
</dbReference>
<dbReference type="InterPro" id="IPR013766">
    <property type="entry name" value="Thioredoxin_domain"/>
</dbReference>
<evidence type="ECO:0000256" key="2">
    <source>
        <dbReference type="SAM" id="SignalP"/>
    </source>
</evidence>
<proteinExistence type="predicted"/>
<dbReference type="PANTHER" id="PTHR15337">
    <property type="entry name" value="ANTERIOR GRADIENT PROTEIN-RELATED"/>
    <property type="match status" value="1"/>
</dbReference>
<organism evidence="4 5">
    <name type="scientific">Leeuwenhoekiella aestuarii</name>
    <dbReference type="NCBI Taxonomy" id="2249426"/>
    <lineage>
        <taxon>Bacteria</taxon>
        <taxon>Pseudomonadati</taxon>
        <taxon>Bacteroidota</taxon>
        <taxon>Flavobacteriia</taxon>
        <taxon>Flavobacteriales</taxon>
        <taxon>Flavobacteriaceae</taxon>
        <taxon>Leeuwenhoekiella</taxon>
    </lineage>
</organism>
<protein>
    <submittedName>
        <fullName evidence="4">Thioredoxin-related protein</fullName>
    </submittedName>
</protein>
<comment type="caution">
    <text evidence="4">The sequence shown here is derived from an EMBL/GenBank/DDBJ whole genome shotgun (WGS) entry which is preliminary data.</text>
</comment>
<name>A0A4Q0NZX9_9FLAO</name>